<dbReference type="OrthoDB" id="9788159at2"/>
<evidence type="ECO:0000259" key="1">
    <source>
        <dbReference type="Pfam" id="PF02384"/>
    </source>
</evidence>
<dbReference type="InterPro" id="IPR003356">
    <property type="entry name" value="DNA_methylase_A-5"/>
</dbReference>
<dbReference type="InterPro" id="IPR048375">
    <property type="entry name" value="YtxK-like_N"/>
</dbReference>
<gene>
    <name evidence="3" type="ORF">FTX54_012855</name>
</gene>
<dbReference type="Gene3D" id="1.10.150.470">
    <property type="match status" value="1"/>
</dbReference>
<evidence type="ECO:0000313" key="4">
    <source>
        <dbReference type="Proteomes" id="UP000321816"/>
    </source>
</evidence>
<dbReference type="CDD" id="cd02440">
    <property type="entry name" value="AdoMet_MTases"/>
    <property type="match status" value="1"/>
</dbReference>
<dbReference type="GO" id="GO:0032259">
    <property type="term" value="P:methylation"/>
    <property type="evidence" value="ECO:0007669"/>
    <property type="project" value="UniProtKB-KW"/>
</dbReference>
<name>A0A5C7F820_9BACI</name>
<keyword evidence="4" id="KW-1185">Reference proteome</keyword>
<dbReference type="AlphaFoldDB" id="A0A5C7F820"/>
<dbReference type="PANTHER" id="PTHR41313">
    <property type="entry name" value="ADENINE-SPECIFIC METHYLTRANSFERASE"/>
    <property type="match status" value="1"/>
</dbReference>
<dbReference type="PANTHER" id="PTHR41313:SF1">
    <property type="entry name" value="DNA METHYLASE ADENINE-SPECIFIC DOMAIN-CONTAINING PROTEIN"/>
    <property type="match status" value="1"/>
</dbReference>
<dbReference type="Proteomes" id="UP000321816">
    <property type="component" value="Chromosome"/>
</dbReference>
<keyword evidence="3" id="KW-0489">Methyltransferase</keyword>
<dbReference type="KEGG" id="ahal:FTX54_012855"/>
<accession>A0A5C7F820</accession>
<proteinExistence type="predicted"/>
<dbReference type="InterPro" id="IPR052933">
    <property type="entry name" value="DNA_Protect_Modify"/>
</dbReference>
<dbReference type="PRINTS" id="PR00507">
    <property type="entry name" value="N12N6MTFRASE"/>
</dbReference>
<dbReference type="InterPro" id="IPR029063">
    <property type="entry name" value="SAM-dependent_MTases_sf"/>
</dbReference>
<dbReference type="SUPFAM" id="SSF53335">
    <property type="entry name" value="S-adenosyl-L-methionine-dependent methyltransferases"/>
    <property type="match status" value="1"/>
</dbReference>
<dbReference type="PIRSF" id="PIRSF026567">
    <property type="entry name" value="Adenine_mtase_bact_prd"/>
    <property type="match status" value="1"/>
</dbReference>
<organism evidence="3 4">
    <name type="scientific">Alkalicoccus halolimnae</name>
    <dbReference type="NCBI Taxonomy" id="1667239"/>
    <lineage>
        <taxon>Bacteria</taxon>
        <taxon>Bacillati</taxon>
        <taxon>Bacillota</taxon>
        <taxon>Bacilli</taxon>
        <taxon>Bacillales</taxon>
        <taxon>Bacillaceae</taxon>
        <taxon>Alkalicoccus</taxon>
    </lineage>
</organism>
<dbReference type="GO" id="GO:0008170">
    <property type="term" value="F:N-methyltransferase activity"/>
    <property type="evidence" value="ECO:0007669"/>
    <property type="project" value="InterPro"/>
</dbReference>
<evidence type="ECO:0000313" key="3">
    <source>
        <dbReference type="EMBL" id="WWD79300.1"/>
    </source>
</evidence>
<reference evidence="3 4" key="1">
    <citation type="submission" date="2024-01" db="EMBL/GenBank/DDBJ databases">
        <title>Complete Genome Sequence of Alkalicoccus halolimnae BZ-SZ-XJ29T, a Moderately Halophilic Bacterium Isolated from a Salt Lake.</title>
        <authorList>
            <person name="Zhao B."/>
        </authorList>
    </citation>
    <scope>NUCLEOTIDE SEQUENCE [LARGE SCALE GENOMIC DNA]</scope>
    <source>
        <strain evidence="3 4">BZ-SZ-XJ29</strain>
    </source>
</reference>
<feature type="domain" description="DNA methylase adenine-specific" evidence="1">
    <location>
        <begin position="96"/>
        <end position="291"/>
    </location>
</feature>
<dbReference type="Pfam" id="PF21106">
    <property type="entry name" value="YtxK_like"/>
    <property type="match status" value="1"/>
</dbReference>
<feature type="domain" description="YtxK-like N-terminal helical" evidence="2">
    <location>
        <begin position="8"/>
        <end position="85"/>
    </location>
</feature>
<dbReference type="GO" id="GO:0003677">
    <property type="term" value="F:DNA binding"/>
    <property type="evidence" value="ECO:0007669"/>
    <property type="project" value="InterPro"/>
</dbReference>
<dbReference type="Gene3D" id="3.40.50.150">
    <property type="entry name" value="Vaccinia Virus protein VP39"/>
    <property type="match status" value="1"/>
</dbReference>
<dbReference type="EMBL" id="CP144914">
    <property type="protein sequence ID" value="WWD79300.1"/>
    <property type="molecule type" value="Genomic_DNA"/>
</dbReference>
<protein>
    <submittedName>
        <fullName evidence="3">Class I SAM-dependent methyltransferase</fullName>
    </submittedName>
</protein>
<dbReference type="RefSeq" id="WP_147803392.1">
    <property type="nucleotide sequence ID" value="NZ_CP144914.1"/>
</dbReference>
<dbReference type="InterPro" id="IPR016843">
    <property type="entry name" value="S-AdoMet-dep_Ade-MeTrfase_prd"/>
</dbReference>
<evidence type="ECO:0000259" key="2">
    <source>
        <dbReference type="Pfam" id="PF21106"/>
    </source>
</evidence>
<keyword evidence="3" id="KW-0808">Transferase</keyword>
<dbReference type="Pfam" id="PF02384">
    <property type="entry name" value="N6_Mtase"/>
    <property type="match status" value="1"/>
</dbReference>
<sequence>MAETTNTEQYYKVLDEGAAILQKEKDLFYLEALGSMGELLFTQKFPDEMGAGPKENLENIINTLPPEVQREEIRRAMQLAILKGMKEATQPHHALTPDAVALFIGYLTNIVLSKETDDPVLLLDPAAGAGNLLTAVLNQLSKKGHAVGAEPDETLLKLAYVNANLQEHTVDLFHQDSVATSTVDNVHAVVTDLPAGYYPDDKKAAEFKTGADSGHSYVHHLLIEQSIRHVREGGFLIFLIPNGLFQSEQADKLQVLLKEDADIYSLLQLPESMFKSKESGKSILILRRKKQGVIPPRQALLAELPSFTREAALADMMKRISSWFDDHL</sequence>